<feature type="domain" description="Heterokaryon incompatibility" evidence="1">
    <location>
        <begin position="333"/>
        <end position="416"/>
    </location>
</feature>
<evidence type="ECO:0000313" key="3">
    <source>
        <dbReference type="Proteomes" id="UP000053411"/>
    </source>
</evidence>
<accession>A0A0D2K0M2</accession>
<reference evidence="2 3" key="1">
    <citation type="submission" date="2015-01" db="EMBL/GenBank/DDBJ databases">
        <title>The Genome Sequence of Fonsecaea multimorphosa CBS 102226.</title>
        <authorList>
            <consortium name="The Broad Institute Genomics Platform"/>
            <person name="Cuomo C."/>
            <person name="de Hoog S."/>
            <person name="Gorbushina A."/>
            <person name="Stielow B."/>
            <person name="Teixiera M."/>
            <person name="Abouelleil A."/>
            <person name="Chapman S.B."/>
            <person name="Priest M."/>
            <person name="Young S.K."/>
            <person name="Wortman J."/>
            <person name="Nusbaum C."/>
            <person name="Birren B."/>
        </authorList>
    </citation>
    <scope>NUCLEOTIDE SEQUENCE [LARGE SCALE GENOMIC DNA]</scope>
    <source>
        <strain evidence="2 3">CBS 102226</strain>
    </source>
</reference>
<organism evidence="2 3">
    <name type="scientific">Fonsecaea multimorphosa CBS 102226</name>
    <dbReference type="NCBI Taxonomy" id="1442371"/>
    <lineage>
        <taxon>Eukaryota</taxon>
        <taxon>Fungi</taxon>
        <taxon>Dikarya</taxon>
        <taxon>Ascomycota</taxon>
        <taxon>Pezizomycotina</taxon>
        <taxon>Eurotiomycetes</taxon>
        <taxon>Chaetothyriomycetidae</taxon>
        <taxon>Chaetothyriales</taxon>
        <taxon>Herpotrichiellaceae</taxon>
        <taxon>Fonsecaea</taxon>
    </lineage>
</organism>
<evidence type="ECO:0000259" key="1">
    <source>
        <dbReference type="Pfam" id="PF06985"/>
    </source>
</evidence>
<keyword evidence="3" id="KW-1185">Reference proteome</keyword>
<gene>
    <name evidence="2" type="ORF">Z520_07765</name>
</gene>
<dbReference type="VEuPathDB" id="FungiDB:Z520_07765"/>
<dbReference type="RefSeq" id="XP_016630622.1">
    <property type="nucleotide sequence ID" value="XM_016778262.1"/>
</dbReference>
<protein>
    <recommendedName>
        <fullName evidence="1">Heterokaryon incompatibility domain-containing protein</fullName>
    </recommendedName>
</protein>
<dbReference type="EMBL" id="KN848077">
    <property type="protein sequence ID" value="KIX96499.1"/>
    <property type="molecule type" value="Genomic_DNA"/>
</dbReference>
<dbReference type="InterPro" id="IPR010730">
    <property type="entry name" value="HET"/>
</dbReference>
<proteinExistence type="predicted"/>
<dbReference type="Pfam" id="PF06985">
    <property type="entry name" value="HET"/>
    <property type="match status" value="1"/>
</dbReference>
<evidence type="ECO:0000313" key="2">
    <source>
        <dbReference type="EMBL" id="KIX96499.1"/>
    </source>
</evidence>
<dbReference type="GeneID" id="27713511"/>
<dbReference type="PANTHER" id="PTHR39596">
    <property type="match status" value="1"/>
</dbReference>
<dbReference type="Proteomes" id="UP000053411">
    <property type="component" value="Unassembled WGS sequence"/>
</dbReference>
<dbReference type="PANTHER" id="PTHR39596:SF2">
    <property type="entry name" value="HET DOMAIN PROTEIN (AFU_ORTHOLOGUE AFUA_1G17550)-RELATED"/>
    <property type="match status" value="1"/>
</dbReference>
<name>A0A0D2K0M2_9EURO</name>
<dbReference type="AlphaFoldDB" id="A0A0D2K0M2"/>
<dbReference type="OrthoDB" id="2426273at2759"/>
<sequence>MDHLPSPDRPLYTPKVPYVCKGTYHGSGIEKYPRRNGWDVLKLLDGELGTHSVDELGSFIQTWLYFGVLADVLTIIGLEFDQSEYIAQLPSGERVVTSLPLLAHISTWQKRAESLAPDERKKQGKQVRQVLEKASLYTNSLLTRTSQPPLTGISDDITLSILVLGSTLFRAASKICLKGLGAHYANNILDTEEFPEAREDEEDISTWAEPYWGFSSLSTARLVEQGWCTRDITMLQDLFSPESIHYITSLGITKIADHSKCTGSTCVGNYVDPEGYQTQHTEAGCECELIGADQDQVVSILEGGGIPVVGFSWYGINRDEPLSIIKSSSSTPYVAISHVWSHGLGNVRTNAIRKCQMIRLWGYFQKLQGMEHQPAETQRFFWLDTLCVPLANDESRKAAIARLTETYREAEIVLVLDQDLQRCPIPTTTEEISMRLGCSDWMRRLWTLKEGVLARNLHLQFLDGVVDLAKERERHEGKVSISDNIGSDSRQLYSDIEILNIAIEGSDFEVTKLIHISNALRYRSTSRTGDEAICIATFLGFHTDRVYDLPPERRIPYLLSHIPQVPRHIMFMAGTKLQDEGYRWAPASFLNRNTSTDTYALTAGSSVPRTTAGLSVEFPGFTIKYGGERLDSVFYMIDRAERVWYKFESARHVYPECDDEPDWEETLSALPSPAVVMPRNLTDADADAGSTLVCALVSQARRDGPTIRVRFEARAFVSRIVQDTMPTELSTILEDPDAATAGRMAICESQSADQSWCIC</sequence>
<dbReference type="STRING" id="1442371.A0A0D2K0M2"/>